<keyword evidence="2" id="KW-0964">Secreted</keyword>
<dbReference type="GO" id="GO:0005576">
    <property type="term" value="C:extracellular region"/>
    <property type="evidence" value="ECO:0007669"/>
    <property type="project" value="UniProtKB-SubCell"/>
</dbReference>
<comment type="caution">
    <text evidence="3">The sequence shown here is derived from an EMBL/GenBank/DDBJ whole genome shotgun (WGS) entry which is preliminary data.</text>
</comment>
<gene>
    <name evidence="3" type="ORF">FBZ82_11049</name>
</gene>
<dbReference type="GO" id="GO:0005509">
    <property type="term" value="F:calcium ion binding"/>
    <property type="evidence" value="ECO:0007669"/>
    <property type="project" value="InterPro"/>
</dbReference>
<evidence type="ECO:0000313" key="3">
    <source>
        <dbReference type="EMBL" id="TWA64359.1"/>
    </source>
</evidence>
<reference evidence="3 4" key="1">
    <citation type="submission" date="2019-06" db="EMBL/GenBank/DDBJ databases">
        <title>Genomic Encyclopedia of Type Strains, Phase IV (KMG-V): Genome sequencing to study the core and pangenomes of soil and plant-associated prokaryotes.</title>
        <authorList>
            <person name="Whitman W."/>
        </authorList>
    </citation>
    <scope>NUCLEOTIDE SEQUENCE [LARGE SCALE GENOMIC DNA]</scope>
    <source>
        <strain evidence="3 4">BR 11796</strain>
    </source>
</reference>
<dbReference type="PRINTS" id="PR00313">
    <property type="entry name" value="CABNDNGRPT"/>
</dbReference>
<dbReference type="InterPro" id="IPR001343">
    <property type="entry name" value="Hemolysn_Ca-bd"/>
</dbReference>
<evidence type="ECO:0000256" key="2">
    <source>
        <dbReference type="ARBA" id="ARBA00022525"/>
    </source>
</evidence>
<proteinExistence type="predicted"/>
<dbReference type="InterPro" id="IPR011049">
    <property type="entry name" value="Serralysin-like_metalloprot_C"/>
</dbReference>
<dbReference type="Proteomes" id="UP000316083">
    <property type="component" value="Unassembled WGS sequence"/>
</dbReference>
<dbReference type="InterPro" id="IPR050557">
    <property type="entry name" value="RTX_toxin/Mannuronan_C5-epim"/>
</dbReference>
<protein>
    <submittedName>
        <fullName evidence="3">Hemolysin type calcium-binding protein</fullName>
    </submittedName>
</protein>
<dbReference type="Gene3D" id="2.150.10.10">
    <property type="entry name" value="Serralysin-like metalloprotease, C-terminal"/>
    <property type="match status" value="3"/>
</dbReference>
<dbReference type="EMBL" id="VITF01000010">
    <property type="protein sequence ID" value="TWA64359.1"/>
    <property type="molecule type" value="Genomic_DNA"/>
</dbReference>
<dbReference type="PANTHER" id="PTHR38340:SF1">
    <property type="entry name" value="S-LAYER PROTEIN"/>
    <property type="match status" value="1"/>
</dbReference>
<dbReference type="AlphaFoldDB" id="A0A560AVN2"/>
<dbReference type="PANTHER" id="PTHR38340">
    <property type="entry name" value="S-LAYER PROTEIN"/>
    <property type="match status" value="1"/>
</dbReference>
<name>A0A560AVN2_AZOBR</name>
<accession>A0A560AVN2</accession>
<dbReference type="Pfam" id="PF00353">
    <property type="entry name" value="HemolysinCabind"/>
    <property type="match status" value="4"/>
</dbReference>
<organism evidence="3 4">
    <name type="scientific">Azospirillum brasilense</name>
    <dbReference type="NCBI Taxonomy" id="192"/>
    <lineage>
        <taxon>Bacteria</taxon>
        <taxon>Pseudomonadati</taxon>
        <taxon>Pseudomonadota</taxon>
        <taxon>Alphaproteobacteria</taxon>
        <taxon>Rhodospirillales</taxon>
        <taxon>Azospirillaceae</taxon>
        <taxon>Azospirillum</taxon>
    </lineage>
</organism>
<dbReference type="RefSeq" id="WP_145678391.1">
    <property type="nucleotide sequence ID" value="NZ_VITF01000010.1"/>
</dbReference>
<sequence length="325" mass="33388">MAITTYSNATADYYFGDGANDHISSSPKWFDDKPNYMDGGAGNDSMFGSYGWDYMYGGSGNDFLSDVCLGILHGEDGDDYLDISSGGGYLYGDAGNDTLTSGSGEATLSGGAGNDTFVFTRSQNYGSCAIDGGDAAHAGYDAGQPNHHGVDRIEAYGDGVVIGLKSIARIDSIVGIGSGITIETANTATYLDFSNTTLTGIAQINGLDGNDTIIGSSGSDTIFGGWSTGDSLFGGDGNDYLIGYGGELTGGAGSDVFRSVGSMIVNDFSESQGDRIFIQNGWTCQYGAYGGGTGLLFSDNGVLQSQMVLAGVAPGDVKASWFVVG</sequence>
<dbReference type="SUPFAM" id="SSF51120">
    <property type="entry name" value="beta-Roll"/>
    <property type="match status" value="2"/>
</dbReference>
<evidence type="ECO:0000313" key="4">
    <source>
        <dbReference type="Proteomes" id="UP000316083"/>
    </source>
</evidence>
<comment type="subcellular location">
    <subcellularLocation>
        <location evidence="1">Secreted</location>
    </subcellularLocation>
</comment>
<evidence type="ECO:0000256" key="1">
    <source>
        <dbReference type="ARBA" id="ARBA00004613"/>
    </source>
</evidence>